<organism evidence="5 6">
    <name type="scientific">Vibrio agarilyticus</name>
    <dbReference type="NCBI Taxonomy" id="2726741"/>
    <lineage>
        <taxon>Bacteria</taxon>
        <taxon>Pseudomonadati</taxon>
        <taxon>Pseudomonadota</taxon>
        <taxon>Gammaproteobacteria</taxon>
        <taxon>Vibrionales</taxon>
        <taxon>Vibrionaceae</taxon>
        <taxon>Vibrio</taxon>
    </lineage>
</organism>
<keyword evidence="1" id="KW-0540">Nuclease</keyword>
<dbReference type="SMART" id="SM00479">
    <property type="entry name" value="EXOIII"/>
    <property type="match status" value="1"/>
</dbReference>
<dbReference type="InterPro" id="IPR013520">
    <property type="entry name" value="Ribonucl_H"/>
</dbReference>
<dbReference type="Gene3D" id="3.30.420.10">
    <property type="entry name" value="Ribonuclease H-like superfamily/Ribonuclease H"/>
    <property type="match status" value="1"/>
</dbReference>
<protein>
    <submittedName>
        <fullName evidence="5">3'-5' exonuclease</fullName>
    </submittedName>
</protein>
<dbReference type="GO" id="GO:0008408">
    <property type="term" value="F:3'-5' exonuclease activity"/>
    <property type="evidence" value="ECO:0007669"/>
    <property type="project" value="TreeGrafter"/>
</dbReference>
<dbReference type="GO" id="GO:0006259">
    <property type="term" value="P:DNA metabolic process"/>
    <property type="evidence" value="ECO:0007669"/>
    <property type="project" value="UniProtKB-ARBA"/>
</dbReference>
<dbReference type="PANTHER" id="PTHR30231">
    <property type="entry name" value="DNA POLYMERASE III SUBUNIT EPSILON"/>
    <property type="match status" value="1"/>
</dbReference>
<dbReference type="AlphaFoldDB" id="A0A7X8TS36"/>
<dbReference type="RefSeq" id="WP_168836844.1">
    <property type="nucleotide sequence ID" value="NZ_JABAIK010000012.1"/>
</dbReference>
<dbReference type="GO" id="GO:0003676">
    <property type="term" value="F:nucleic acid binding"/>
    <property type="evidence" value="ECO:0007669"/>
    <property type="project" value="InterPro"/>
</dbReference>
<evidence type="ECO:0000256" key="2">
    <source>
        <dbReference type="ARBA" id="ARBA00022801"/>
    </source>
</evidence>
<evidence type="ECO:0000256" key="3">
    <source>
        <dbReference type="ARBA" id="ARBA00022839"/>
    </source>
</evidence>
<dbReference type="Proteomes" id="UP000535589">
    <property type="component" value="Unassembled WGS sequence"/>
</dbReference>
<sequence>MLNIIADYFHPLTRLQRRRQNYVTSVSMPESIQMLVNTPQFQLHDAANVHPFLVLDFETTGLSPEDDEILSIGWVPLHQNKIDLSQAQHFLINDATGVRPETAVINHITPQMLASGVPLIQAMTSLFAAGKDKIWIAHACSVEKAFLDHFIARHFDITDVPIIWLDTLMIEKNMAHLRQEHDCDVSLAASRERYHLPPYHSHGALIDAVATAELFLAQCHRIEPARPISLAKAFRMSH</sequence>
<dbReference type="PANTHER" id="PTHR30231:SF4">
    <property type="entry name" value="PROTEIN NEN2"/>
    <property type="match status" value="1"/>
</dbReference>
<evidence type="ECO:0000259" key="4">
    <source>
        <dbReference type="SMART" id="SM00479"/>
    </source>
</evidence>
<reference evidence="5 6" key="1">
    <citation type="submission" date="2020-04" db="EMBL/GenBank/DDBJ databases">
        <title>Vibrio sp. SM6, a novel species isolated from seawater.</title>
        <authorList>
            <person name="Wang X."/>
        </authorList>
    </citation>
    <scope>NUCLEOTIDE SEQUENCE [LARGE SCALE GENOMIC DNA]</scope>
    <source>
        <strain evidence="5 6">SM6</strain>
    </source>
</reference>
<dbReference type="CDD" id="cd06127">
    <property type="entry name" value="DEDDh"/>
    <property type="match status" value="1"/>
</dbReference>
<evidence type="ECO:0000313" key="6">
    <source>
        <dbReference type="Proteomes" id="UP000535589"/>
    </source>
</evidence>
<dbReference type="SUPFAM" id="SSF53098">
    <property type="entry name" value="Ribonuclease H-like"/>
    <property type="match status" value="1"/>
</dbReference>
<accession>A0A7X8TS36</accession>
<keyword evidence="2" id="KW-0378">Hydrolase</keyword>
<feature type="domain" description="Exonuclease" evidence="4">
    <location>
        <begin position="51"/>
        <end position="224"/>
    </location>
</feature>
<dbReference type="GO" id="GO:0005829">
    <property type="term" value="C:cytosol"/>
    <property type="evidence" value="ECO:0007669"/>
    <property type="project" value="TreeGrafter"/>
</dbReference>
<evidence type="ECO:0000313" key="5">
    <source>
        <dbReference type="EMBL" id="NLS13744.1"/>
    </source>
</evidence>
<keyword evidence="6" id="KW-1185">Reference proteome</keyword>
<evidence type="ECO:0000256" key="1">
    <source>
        <dbReference type="ARBA" id="ARBA00022722"/>
    </source>
</evidence>
<gene>
    <name evidence="5" type="ORF">HGP28_12670</name>
</gene>
<proteinExistence type="predicted"/>
<dbReference type="Pfam" id="PF00929">
    <property type="entry name" value="RNase_T"/>
    <property type="match status" value="1"/>
</dbReference>
<comment type="caution">
    <text evidence="5">The sequence shown here is derived from an EMBL/GenBank/DDBJ whole genome shotgun (WGS) entry which is preliminary data.</text>
</comment>
<dbReference type="InterPro" id="IPR036397">
    <property type="entry name" value="RNaseH_sf"/>
</dbReference>
<dbReference type="InterPro" id="IPR012337">
    <property type="entry name" value="RNaseH-like_sf"/>
</dbReference>
<keyword evidence="3 5" id="KW-0269">Exonuclease</keyword>
<name>A0A7X8TS36_9VIBR</name>
<dbReference type="EMBL" id="JABAIK010000012">
    <property type="protein sequence ID" value="NLS13744.1"/>
    <property type="molecule type" value="Genomic_DNA"/>
</dbReference>